<reference evidence="1 2" key="1">
    <citation type="journal article" date="2021" name="bioRxiv">
        <title>Chromosome-scale and haplotype-resolved genome assembly of a tetraploid potato cultivar.</title>
        <authorList>
            <person name="Sun H."/>
            <person name="Jiao W.-B."/>
            <person name="Krause K."/>
            <person name="Campoy J.A."/>
            <person name="Goel M."/>
            <person name="Folz-Donahue K."/>
            <person name="Kukat C."/>
            <person name="Huettel B."/>
            <person name="Schneeberger K."/>
        </authorList>
    </citation>
    <scope>NUCLEOTIDE SEQUENCE [LARGE SCALE GENOMIC DNA]</scope>
    <source>
        <strain evidence="1">SolTubOtavaFocal</strain>
        <tissue evidence="1">Leaves</tissue>
    </source>
</reference>
<evidence type="ECO:0000313" key="1">
    <source>
        <dbReference type="EMBL" id="KAH0757915.1"/>
    </source>
</evidence>
<accession>A0ABQ7V4K7</accession>
<dbReference type="InterPro" id="IPR036397">
    <property type="entry name" value="RNaseH_sf"/>
</dbReference>
<organism evidence="1 2">
    <name type="scientific">Solanum tuberosum</name>
    <name type="common">Potato</name>
    <dbReference type="NCBI Taxonomy" id="4113"/>
    <lineage>
        <taxon>Eukaryota</taxon>
        <taxon>Viridiplantae</taxon>
        <taxon>Streptophyta</taxon>
        <taxon>Embryophyta</taxon>
        <taxon>Tracheophyta</taxon>
        <taxon>Spermatophyta</taxon>
        <taxon>Magnoliopsida</taxon>
        <taxon>eudicotyledons</taxon>
        <taxon>Gunneridae</taxon>
        <taxon>Pentapetalae</taxon>
        <taxon>asterids</taxon>
        <taxon>lamiids</taxon>
        <taxon>Solanales</taxon>
        <taxon>Solanaceae</taxon>
        <taxon>Solanoideae</taxon>
        <taxon>Solaneae</taxon>
        <taxon>Solanum</taxon>
    </lineage>
</organism>
<evidence type="ECO:0000313" key="2">
    <source>
        <dbReference type="Proteomes" id="UP000826656"/>
    </source>
</evidence>
<dbReference type="Gene3D" id="3.30.420.10">
    <property type="entry name" value="Ribonuclease H-like superfamily/Ribonuclease H"/>
    <property type="match status" value="1"/>
</dbReference>
<dbReference type="EMBL" id="JAIVGD010000015">
    <property type="protein sequence ID" value="KAH0757915.1"/>
    <property type="molecule type" value="Genomic_DNA"/>
</dbReference>
<protein>
    <recommendedName>
        <fullName evidence="3">Reverse transcriptase</fullName>
    </recommendedName>
</protein>
<keyword evidence="2" id="KW-1185">Reference proteome</keyword>
<comment type="caution">
    <text evidence="1">The sequence shown here is derived from an EMBL/GenBank/DDBJ whole genome shotgun (WGS) entry which is preliminary data.</text>
</comment>
<dbReference type="Proteomes" id="UP000826656">
    <property type="component" value="Unassembled WGS sequence"/>
</dbReference>
<sequence>MINKYCKKLHHVVAQCRGASLIRKKLVFVRELIEHQIWWKIEKGDASFWYDNWTTMGLYITSFLKQERKKLKVPVDEVVQSMGINLVSRCISLEGLQLSQVVIKWWTSDSCRILKPLMRAVPTAVIWNLWKRRNSLKHGRPSSYNNLVFRVNSDLWKLGRTIYPKLQDFPTKWSDIVACREKHKPKLYDLPVCWKSPEGDLVYAQGEEIQEGTNLEVDAVAIRDDLAHCVTKGVMKACLETDSEVLIKILTRIWEVPWSIVVIIKIFGDSLKNVMFRSNMFTEKEIL</sequence>
<gene>
    <name evidence="1" type="ORF">KY290_021408</name>
</gene>
<name>A0ABQ7V4K7_SOLTU</name>
<proteinExistence type="predicted"/>
<evidence type="ECO:0008006" key="3">
    <source>
        <dbReference type="Google" id="ProtNLM"/>
    </source>
</evidence>